<proteinExistence type="predicted"/>
<comment type="caution">
    <text evidence="2">The sequence shown here is derived from an EMBL/GenBank/DDBJ whole genome shotgun (WGS) entry which is preliminary data.</text>
</comment>
<gene>
    <name evidence="2" type="ORF">EJ104_00655</name>
</gene>
<reference evidence="2 3" key="1">
    <citation type="submission" date="2018-12" db="EMBL/GenBank/DDBJ databases">
        <title>Deinococcus radiophilus ATCC 27603 genome sequencing and assembly.</title>
        <authorList>
            <person name="Maclea K.S."/>
            <person name="Maynard C.R."/>
        </authorList>
    </citation>
    <scope>NUCLEOTIDE SEQUENCE [LARGE SCALE GENOMIC DNA]</scope>
    <source>
        <strain evidence="2 3">ATCC 27603</strain>
    </source>
</reference>
<dbReference type="OrthoDB" id="8595425at2"/>
<accession>A0A431W5S0</accession>
<dbReference type="RefSeq" id="WP_126350825.1">
    <property type="nucleotide sequence ID" value="NZ_CP086380.1"/>
</dbReference>
<evidence type="ECO:0000259" key="1">
    <source>
        <dbReference type="Pfam" id="PF13788"/>
    </source>
</evidence>
<evidence type="ECO:0000313" key="2">
    <source>
        <dbReference type="EMBL" id="RTR30797.1"/>
    </source>
</evidence>
<keyword evidence="3" id="KW-1185">Reference proteome</keyword>
<dbReference type="InterPro" id="IPR025438">
    <property type="entry name" value="DUF4180"/>
</dbReference>
<sequence length="113" mass="12441">MIQPPAIYTVTDPGFRLAGEQEVLTLVSLSWETQIDRFLLPGSALPPEFFDLSSGLVGVLTQKLSNYRLRVAAVHPDQPAWSSPFQDFAAESRRGRTFGLFADTASAETWLLG</sequence>
<dbReference type="Proteomes" id="UP000277766">
    <property type="component" value="Unassembled WGS sequence"/>
</dbReference>
<name>A0A431W5S0_9DEIO</name>
<dbReference type="Pfam" id="PF13788">
    <property type="entry name" value="DUF4180"/>
    <property type="match status" value="1"/>
</dbReference>
<protein>
    <submittedName>
        <fullName evidence="2">DUF4180 domain-containing protein</fullName>
    </submittedName>
</protein>
<dbReference type="AlphaFoldDB" id="A0A431W5S0"/>
<dbReference type="EMBL" id="RXPE01000001">
    <property type="protein sequence ID" value="RTR30797.1"/>
    <property type="molecule type" value="Genomic_DNA"/>
</dbReference>
<feature type="domain" description="DUF4180" evidence="1">
    <location>
        <begin position="7"/>
        <end position="111"/>
    </location>
</feature>
<evidence type="ECO:0000313" key="3">
    <source>
        <dbReference type="Proteomes" id="UP000277766"/>
    </source>
</evidence>
<organism evidence="2 3">
    <name type="scientific">Deinococcus radiophilus</name>
    <dbReference type="NCBI Taxonomy" id="32062"/>
    <lineage>
        <taxon>Bacteria</taxon>
        <taxon>Thermotogati</taxon>
        <taxon>Deinococcota</taxon>
        <taxon>Deinococci</taxon>
        <taxon>Deinococcales</taxon>
        <taxon>Deinococcaceae</taxon>
        <taxon>Deinococcus</taxon>
    </lineage>
</organism>